<dbReference type="CDD" id="cd00077">
    <property type="entry name" value="HDc"/>
    <property type="match status" value="1"/>
</dbReference>
<comment type="similarity">
    <text evidence="2">Belongs to the cyclic nucleotide phosphodiesterase family.</text>
</comment>
<dbReference type="PROSITE" id="PS00126">
    <property type="entry name" value="PDEASE_I_1"/>
    <property type="match status" value="1"/>
</dbReference>
<dbReference type="InterPro" id="IPR023088">
    <property type="entry name" value="PDEase"/>
</dbReference>
<accession>A0A8S9ZDZ5</accession>
<dbReference type="SUPFAM" id="SSF109604">
    <property type="entry name" value="HD-domain/PDEase-like"/>
    <property type="match status" value="1"/>
</dbReference>
<comment type="caution">
    <text evidence="10">The sequence shown here is derived from an EMBL/GenBank/DDBJ whole genome shotgun (WGS) entry which is preliminary data.</text>
</comment>
<sequence length="350" mass="40692">MMIIGDQYGFYQLVLRKHACRLRYILHQLNSGQLPLEDLKRNIEYAALVLETAYMDETRRICDEDDDLAEVTPEAVPEEVREWLAATFTRQAVQPKREKPKFKSVANAIRTGIFFEKIFRRTQVVLAPIPNEYKGHLRNINNWNFNSFELDEFTGGHALKYVGFELFNRYGFLERFKINVQILEHFLLALEVGYSKHNNPYHNCVHAADVTQTSHWILSQTGLASTLTDLELLAVLFGALIHDYEHTGHTNNFHIQSGSNFALVYNDRSVLENYHASSVFRLMKDEEKNIFERLTRDEFRDIRNMIIEIVLATDMSTHFVQIKTMKNMLTLPEGIDKMKALCLIVHACDM</sequence>
<feature type="domain" description="PDEase" evidence="9">
    <location>
        <begin position="125"/>
        <end position="350"/>
    </location>
</feature>
<dbReference type="PANTHER" id="PTHR11347">
    <property type="entry name" value="CYCLIC NUCLEOTIDE PHOSPHODIESTERASE"/>
    <property type="match status" value="1"/>
</dbReference>
<dbReference type="EC" id="3.1.4.17" evidence="3"/>
<dbReference type="GO" id="GO:0004114">
    <property type="term" value="F:3',5'-cyclic-nucleotide phosphodiesterase activity"/>
    <property type="evidence" value="ECO:0007669"/>
    <property type="project" value="UniProtKB-EC"/>
</dbReference>
<dbReference type="PROSITE" id="PS51845">
    <property type="entry name" value="PDEASE_I_2"/>
    <property type="match status" value="1"/>
</dbReference>
<evidence type="ECO:0000259" key="9">
    <source>
        <dbReference type="PROSITE" id="PS51845"/>
    </source>
</evidence>
<evidence type="ECO:0000256" key="3">
    <source>
        <dbReference type="ARBA" id="ARBA00012361"/>
    </source>
</evidence>
<evidence type="ECO:0000256" key="7">
    <source>
        <dbReference type="PIRSR" id="PIRSR623088-1"/>
    </source>
</evidence>
<gene>
    <name evidence="10" type="ORF">Mgra_00009079</name>
</gene>
<keyword evidence="6" id="KW-0378">Hydrolase</keyword>
<dbReference type="Gene3D" id="1.10.1300.10">
    <property type="entry name" value="3'5'-cyclic nucleotide phosphodiesterase, catalytic domain"/>
    <property type="match status" value="1"/>
</dbReference>
<dbReference type="GO" id="GO:0007165">
    <property type="term" value="P:signal transduction"/>
    <property type="evidence" value="ECO:0007669"/>
    <property type="project" value="InterPro"/>
</dbReference>
<dbReference type="InterPro" id="IPR003607">
    <property type="entry name" value="HD/PDEase_dom"/>
</dbReference>
<feature type="active site" description="Proton donor" evidence="7">
    <location>
        <position position="202"/>
    </location>
</feature>
<dbReference type="SMR" id="A0A8S9ZDZ5"/>
<dbReference type="InterPro" id="IPR002073">
    <property type="entry name" value="PDEase_catalytic_dom"/>
</dbReference>
<dbReference type="InterPro" id="IPR023174">
    <property type="entry name" value="PDEase_CS"/>
</dbReference>
<evidence type="ECO:0000256" key="6">
    <source>
        <dbReference type="ARBA" id="ARBA00022801"/>
    </source>
</evidence>
<dbReference type="InterPro" id="IPR013706">
    <property type="entry name" value="PDE1_N"/>
</dbReference>
<dbReference type="PRINTS" id="PR00387">
    <property type="entry name" value="PDIESTERASE1"/>
</dbReference>
<name>A0A8S9ZDZ5_9BILA</name>
<dbReference type="EMBL" id="JABEBT010000135">
    <property type="protein sequence ID" value="KAF7629945.1"/>
    <property type="molecule type" value="Genomic_DNA"/>
</dbReference>
<evidence type="ECO:0000256" key="4">
    <source>
        <dbReference type="ARBA" id="ARBA00022535"/>
    </source>
</evidence>
<feature type="binding site" evidence="8">
    <location>
        <position position="242"/>
    </location>
    <ligand>
        <name>Zn(2+)</name>
        <dbReference type="ChEBI" id="CHEBI:29105"/>
        <label>1</label>
    </ligand>
</feature>
<evidence type="ECO:0000313" key="11">
    <source>
        <dbReference type="Proteomes" id="UP000605970"/>
    </source>
</evidence>
<evidence type="ECO:0000313" key="10">
    <source>
        <dbReference type="EMBL" id="KAF7629945.1"/>
    </source>
</evidence>
<dbReference type="Pfam" id="PF00233">
    <property type="entry name" value="PDEase_I"/>
    <property type="match status" value="1"/>
</dbReference>
<feature type="binding site" evidence="8">
    <location>
        <position position="206"/>
    </location>
    <ligand>
        <name>Zn(2+)</name>
        <dbReference type="ChEBI" id="CHEBI:29105"/>
        <label>1</label>
    </ligand>
</feature>
<keyword evidence="11" id="KW-1185">Reference proteome</keyword>
<feature type="binding site" evidence="8">
    <location>
        <position position="243"/>
    </location>
    <ligand>
        <name>Zn(2+)</name>
        <dbReference type="ChEBI" id="CHEBI:29105"/>
        <label>2</label>
    </ligand>
</feature>
<dbReference type="Pfam" id="PF08499">
    <property type="entry name" value="PDEase_I_N"/>
    <property type="match status" value="1"/>
</dbReference>
<dbReference type="AlphaFoldDB" id="A0A8S9ZDZ5"/>
<evidence type="ECO:0000256" key="1">
    <source>
        <dbReference type="ARBA" id="ARBA00001968"/>
    </source>
</evidence>
<dbReference type="InterPro" id="IPR036971">
    <property type="entry name" value="PDEase_catalytic_dom_sf"/>
</dbReference>
<protein>
    <recommendedName>
        <fullName evidence="3">3',5'-cyclic-nucleotide phosphodiesterase</fullName>
        <ecNumber evidence="3">3.1.4.17</ecNumber>
    </recommendedName>
</protein>
<keyword evidence="4" id="KW-0140">cGMP</keyword>
<organism evidence="10 11">
    <name type="scientific">Meloidogyne graminicola</name>
    <dbReference type="NCBI Taxonomy" id="189291"/>
    <lineage>
        <taxon>Eukaryota</taxon>
        <taxon>Metazoa</taxon>
        <taxon>Ecdysozoa</taxon>
        <taxon>Nematoda</taxon>
        <taxon>Chromadorea</taxon>
        <taxon>Rhabditida</taxon>
        <taxon>Tylenchina</taxon>
        <taxon>Tylenchomorpha</taxon>
        <taxon>Tylenchoidea</taxon>
        <taxon>Meloidogynidae</taxon>
        <taxon>Meloidogyninae</taxon>
        <taxon>Meloidogyne</taxon>
    </lineage>
</organism>
<evidence type="ECO:0000256" key="5">
    <source>
        <dbReference type="ARBA" id="ARBA00022723"/>
    </source>
</evidence>
<reference evidence="10" key="1">
    <citation type="journal article" date="2020" name="Ecol. Evol.">
        <title>Genome structure and content of the rice root-knot nematode (Meloidogyne graminicola).</title>
        <authorList>
            <person name="Phan N.T."/>
            <person name="Danchin E.G.J."/>
            <person name="Klopp C."/>
            <person name="Perfus-Barbeoch L."/>
            <person name="Kozlowski D.K."/>
            <person name="Koutsovoulos G.D."/>
            <person name="Lopez-Roques C."/>
            <person name="Bouchez O."/>
            <person name="Zahm M."/>
            <person name="Besnard G."/>
            <person name="Bellafiore S."/>
        </authorList>
    </citation>
    <scope>NUCLEOTIDE SEQUENCE</scope>
    <source>
        <strain evidence="10">VN-18</strain>
    </source>
</reference>
<evidence type="ECO:0000256" key="2">
    <source>
        <dbReference type="ARBA" id="ARBA00007648"/>
    </source>
</evidence>
<keyword evidence="5 8" id="KW-0479">Metal-binding</keyword>
<comment type="cofactor">
    <cofactor evidence="1">
        <name>a divalent metal cation</name>
        <dbReference type="ChEBI" id="CHEBI:60240"/>
    </cofactor>
</comment>
<feature type="binding site" evidence="8">
    <location>
        <position position="349"/>
    </location>
    <ligand>
        <name>Zn(2+)</name>
        <dbReference type="ChEBI" id="CHEBI:29105"/>
        <label>1</label>
    </ligand>
</feature>
<feature type="binding site" evidence="8">
    <location>
        <position position="243"/>
    </location>
    <ligand>
        <name>Zn(2+)</name>
        <dbReference type="ChEBI" id="CHEBI:29105"/>
        <label>1</label>
    </ligand>
</feature>
<dbReference type="GO" id="GO:0046872">
    <property type="term" value="F:metal ion binding"/>
    <property type="evidence" value="ECO:0007669"/>
    <property type="project" value="UniProtKB-KW"/>
</dbReference>
<dbReference type="OrthoDB" id="189220at2759"/>
<proteinExistence type="inferred from homology"/>
<evidence type="ECO:0000256" key="8">
    <source>
        <dbReference type="PIRSR" id="PIRSR623088-3"/>
    </source>
</evidence>
<dbReference type="Proteomes" id="UP000605970">
    <property type="component" value="Unassembled WGS sequence"/>
</dbReference>